<keyword evidence="2" id="KW-1185">Reference proteome</keyword>
<dbReference type="SUPFAM" id="SSF56672">
    <property type="entry name" value="DNA/RNA polymerases"/>
    <property type="match status" value="1"/>
</dbReference>
<dbReference type="PROSITE" id="PS50878">
    <property type="entry name" value="RT_POL"/>
    <property type="match status" value="1"/>
</dbReference>
<dbReference type="InterPro" id="IPR043502">
    <property type="entry name" value="DNA/RNA_pol_sf"/>
</dbReference>
<dbReference type="Pfam" id="PF00078">
    <property type="entry name" value="RVT_1"/>
    <property type="match status" value="1"/>
</dbReference>
<dbReference type="EMBL" id="CACRXK020001757">
    <property type="protein sequence ID" value="CAB3990931.1"/>
    <property type="molecule type" value="Genomic_DNA"/>
</dbReference>
<comment type="caution">
    <text evidence="1">The sequence shown here is derived from an EMBL/GenBank/DDBJ whole genome shotgun (WGS) entry which is preliminary data.</text>
</comment>
<protein>
    <submittedName>
        <fullName evidence="1">Uncharacterized protein</fullName>
    </submittedName>
</protein>
<reference evidence="1" key="1">
    <citation type="submission" date="2020-04" db="EMBL/GenBank/DDBJ databases">
        <authorList>
            <person name="Alioto T."/>
            <person name="Alioto T."/>
            <person name="Gomez Garrido J."/>
        </authorList>
    </citation>
    <scope>NUCLEOTIDE SEQUENCE</scope>
    <source>
        <strain evidence="1">A484AB</strain>
    </source>
</reference>
<accession>A0A6S7H3N2</accession>
<name>A0A6S7H3N2_PARCT</name>
<dbReference type="Proteomes" id="UP001152795">
    <property type="component" value="Unassembled WGS sequence"/>
</dbReference>
<sequence length="495" mass="56115">MVRERFYNSLDGIFQTNPKRFWSIFKLNNKQSSVPDIMSMRNAAEPESSQTYDVSTPTAIANLFNRYFTSVFNTDHDNLDERSSPPSTSGQSDLQLTIEEVARTLLTLDTTKATGPDGIPSRLLKETAWQIAPSLTQIFNKSLSCGEIPDEWKLANIVPVHKKGEKSQVENYRPISLLSIISKVLERCVLRNIRDHLLQLINDSQHGFIPRKLCTTQLLEVLDYIGSLLDGGKQADVVYMDMFKAFNKVHHKYLISKLRNVYGISGKLLRWFESYLINRKQGVTVLGATSSARPVLSGVLQGSILGPILFLLYANDLPDAVEHSKIASFANDTKLFKKVDSTSDAISLQSDLSSLENWSTSSGLVFNQDKCKCQRVTRKKNPIKYEYKINNKSLVVTEKEKDLGIRITDTLNWSYHTLDHCAKANKMLGFLRRAAMKITNVNIRRTLYLSIVRSTLGYATQVWSPQSIDLITRTERIQRRATKFILKLPYVCGET</sequence>
<dbReference type="InterPro" id="IPR000477">
    <property type="entry name" value="RT_dom"/>
</dbReference>
<dbReference type="CDD" id="cd01650">
    <property type="entry name" value="RT_nLTR_like"/>
    <property type="match status" value="1"/>
</dbReference>
<evidence type="ECO:0000313" key="1">
    <source>
        <dbReference type="EMBL" id="CAB3990931.1"/>
    </source>
</evidence>
<dbReference type="PANTHER" id="PTHR33332">
    <property type="entry name" value="REVERSE TRANSCRIPTASE DOMAIN-CONTAINING PROTEIN"/>
    <property type="match status" value="1"/>
</dbReference>
<gene>
    <name evidence="1" type="ORF">PACLA_8A073537</name>
</gene>
<evidence type="ECO:0000313" key="2">
    <source>
        <dbReference type="Proteomes" id="UP001152795"/>
    </source>
</evidence>
<dbReference type="OrthoDB" id="426210at2759"/>
<organism evidence="1 2">
    <name type="scientific">Paramuricea clavata</name>
    <name type="common">Red gorgonian</name>
    <name type="synonym">Violescent sea-whip</name>
    <dbReference type="NCBI Taxonomy" id="317549"/>
    <lineage>
        <taxon>Eukaryota</taxon>
        <taxon>Metazoa</taxon>
        <taxon>Cnidaria</taxon>
        <taxon>Anthozoa</taxon>
        <taxon>Octocorallia</taxon>
        <taxon>Malacalcyonacea</taxon>
        <taxon>Plexauridae</taxon>
        <taxon>Paramuricea</taxon>
    </lineage>
</organism>
<proteinExistence type="predicted"/>
<dbReference type="AlphaFoldDB" id="A0A6S7H3N2"/>